<dbReference type="InterPro" id="IPR032004">
    <property type="entry name" value="DUF4790"/>
</dbReference>
<organism evidence="2 3">
    <name type="scientific">Cryptolaemus montrouzieri</name>
    <dbReference type="NCBI Taxonomy" id="559131"/>
    <lineage>
        <taxon>Eukaryota</taxon>
        <taxon>Metazoa</taxon>
        <taxon>Ecdysozoa</taxon>
        <taxon>Arthropoda</taxon>
        <taxon>Hexapoda</taxon>
        <taxon>Insecta</taxon>
        <taxon>Pterygota</taxon>
        <taxon>Neoptera</taxon>
        <taxon>Endopterygota</taxon>
        <taxon>Coleoptera</taxon>
        <taxon>Polyphaga</taxon>
        <taxon>Cucujiformia</taxon>
        <taxon>Coccinelloidea</taxon>
        <taxon>Coccinellidae</taxon>
        <taxon>Scymninae</taxon>
        <taxon>Scymnini</taxon>
        <taxon>Cryptolaemus</taxon>
    </lineage>
</organism>
<feature type="compositionally biased region" description="Basic and acidic residues" evidence="1">
    <location>
        <begin position="1"/>
        <end position="17"/>
    </location>
</feature>
<dbReference type="Proteomes" id="UP001516400">
    <property type="component" value="Unassembled WGS sequence"/>
</dbReference>
<comment type="caution">
    <text evidence="2">The sequence shown here is derived from an EMBL/GenBank/DDBJ whole genome shotgun (WGS) entry which is preliminary data.</text>
</comment>
<feature type="region of interest" description="Disordered" evidence="1">
    <location>
        <begin position="1"/>
        <end position="38"/>
    </location>
</feature>
<name>A0ABD2NS01_9CUCU</name>
<sequence length="157" mass="18588">MKMSKEELKKSKEKISSKEGLSTPSKTKTKSVEMVVERASKDETKVQWWKKKAPPPKLPCEILTPNDSRDPSYTNLTPPYRVICRQRYQRCAKKYRDQFITEIKRQEAMQFRALDGIRIRREFCDPLIEPLPLEDRIKLTPKQQFRLDELLNSDCLK</sequence>
<evidence type="ECO:0000313" key="2">
    <source>
        <dbReference type="EMBL" id="KAL3281267.1"/>
    </source>
</evidence>
<keyword evidence="3" id="KW-1185">Reference proteome</keyword>
<proteinExistence type="predicted"/>
<gene>
    <name evidence="2" type="ORF">HHI36_004480</name>
</gene>
<dbReference type="Pfam" id="PF16037">
    <property type="entry name" value="DUF4790"/>
    <property type="match status" value="1"/>
</dbReference>
<evidence type="ECO:0000256" key="1">
    <source>
        <dbReference type="SAM" id="MobiDB-lite"/>
    </source>
</evidence>
<dbReference type="EMBL" id="JABFTP020000144">
    <property type="protein sequence ID" value="KAL3281267.1"/>
    <property type="molecule type" value="Genomic_DNA"/>
</dbReference>
<protein>
    <submittedName>
        <fullName evidence="2">Uncharacterized protein</fullName>
    </submittedName>
</protein>
<evidence type="ECO:0000313" key="3">
    <source>
        <dbReference type="Proteomes" id="UP001516400"/>
    </source>
</evidence>
<reference evidence="2 3" key="1">
    <citation type="journal article" date="2021" name="BMC Biol.">
        <title>Horizontally acquired antibacterial genes associated with adaptive radiation of ladybird beetles.</title>
        <authorList>
            <person name="Li H.S."/>
            <person name="Tang X.F."/>
            <person name="Huang Y.H."/>
            <person name="Xu Z.Y."/>
            <person name="Chen M.L."/>
            <person name="Du X.Y."/>
            <person name="Qiu B.Y."/>
            <person name="Chen P.T."/>
            <person name="Zhang W."/>
            <person name="Slipinski A."/>
            <person name="Escalona H.E."/>
            <person name="Waterhouse R.M."/>
            <person name="Zwick A."/>
            <person name="Pang H."/>
        </authorList>
    </citation>
    <scope>NUCLEOTIDE SEQUENCE [LARGE SCALE GENOMIC DNA]</scope>
    <source>
        <strain evidence="2">SYSU2018</strain>
    </source>
</reference>
<accession>A0ABD2NS01</accession>
<dbReference type="AlphaFoldDB" id="A0ABD2NS01"/>